<reference evidence="12" key="1">
    <citation type="submission" date="2021-02" db="EMBL/GenBank/DDBJ databases">
        <authorList>
            <person name="Nowell W R."/>
        </authorList>
    </citation>
    <scope>NUCLEOTIDE SEQUENCE</scope>
</reference>
<evidence type="ECO:0000259" key="11">
    <source>
        <dbReference type="SMART" id="SM01368"/>
    </source>
</evidence>
<feature type="region of interest" description="Disordered" evidence="8">
    <location>
        <begin position="1"/>
        <end position="20"/>
    </location>
</feature>
<dbReference type="GO" id="GO:0000977">
    <property type="term" value="F:RNA polymerase II transcription regulatory region sequence-specific DNA binding"/>
    <property type="evidence" value="ECO:0007669"/>
    <property type="project" value="TreeGrafter"/>
</dbReference>
<evidence type="ECO:0000256" key="6">
    <source>
        <dbReference type="ARBA" id="ARBA00023242"/>
    </source>
</evidence>
<evidence type="ECO:0000313" key="13">
    <source>
        <dbReference type="Proteomes" id="UP000663877"/>
    </source>
</evidence>
<dbReference type="GO" id="GO:0005667">
    <property type="term" value="C:transcription regulator complex"/>
    <property type="evidence" value="ECO:0007669"/>
    <property type="project" value="TreeGrafter"/>
</dbReference>
<proteinExistence type="inferred from homology"/>
<comment type="subcellular location">
    <subcellularLocation>
        <location evidence="1">Nucleus</location>
    </subcellularLocation>
</comment>
<evidence type="ECO:0000256" key="8">
    <source>
        <dbReference type="SAM" id="MobiDB-lite"/>
    </source>
</evidence>
<dbReference type="InterPro" id="IPR036915">
    <property type="entry name" value="Cyclin-like_sf"/>
</dbReference>
<evidence type="ECO:0000256" key="9">
    <source>
        <dbReference type="SAM" id="Phobius"/>
    </source>
</evidence>
<evidence type="ECO:0000256" key="2">
    <source>
        <dbReference type="ARBA" id="ARBA00009475"/>
    </source>
</evidence>
<dbReference type="Gene3D" id="1.10.472.140">
    <property type="match status" value="1"/>
</dbReference>
<dbReference type="PANTHER" id="PTHR13742:SF17">
    <property type="entry name" value="RE32990P-RELATED"/>
    <property type="match status" value="1"/>
</dbReference>
<dbReference type="Pfam" id="PF01857">
    <property type="entry name" value="RB_B"/>
    <property type="match status" value="1"/>
</dbReference>
<evidence type="ECO:0000259" key="10">
    <source>
        <dbReference type="SMART" id="SM01367"/>
    </source>
</evidence>
<dbReference type="InterPro" id="IPR028309">
    <property type="entry name" value="RB_fam"/>
</dbReference>
<comment type="caution">
    <text evidence="12">The sequence shown here is derived from an EMBL/GenBank/DDBJ whole genome shotgun (WGS) entry which is preliminary data.</text>
</comment>
<keyword evidence="5" id="KW-0804">Transcription</keyword>
<evidence type="ECO:0000313" key="12">
    <source>
        <dbReference type="EMBL" id="CAF1162764.1"/>
    </source>
</evidence>
<keyword evidence="6" id="KW-0539">Nucleus</keyword>
<keyword evidence="3" id="KW-0678">Repressor</keyword>
<dbReference type="PANTHER" id="PTHR13742">
    <property type="entry name" value="RETINOBLASTOMA-ASSOCIATED PROTEIN RB -RELATED"/>
    <property type="match status" value="1"/>
</dbReference>
<evidence type="ECO:0000256" key="4">
    <source>
        <dbReference type="ARBA" id="ARBA00023015"/>
    </source>
</evidence>
<dbReference type="InterPro" id="IPR002720">
    <property type="entry name" value="RB_A"/>
</dbReference>
<keyword evidence="4" id="KW-0805">Transcription regulation</keyword>
<dbReference type="GO" id="GO:0005634">
    <property type="term" value="C:nucleus"/>
    <property type="evidence" value="ECO:0007669"/>
    <property type="project" value="UniProtKB-SubCell"/>
</dbReference>
<dbReference type="AlphaFoldDB" id="A0A814TNY2"/>
<evidence type="ECO:0000256" key="3">
    <source>
        <dbReference type="ARBA" id="ARBA00022491"/>
    </source>
</evidence>
<organism evidence="12 13">
    <name type="scientific">Adineta steineri</name>
    <dbReference type="NCBI Taxonomy" id="433720"/>
    <lineage>
        <taxon>Eukaryota</taxon>
        <taxon>Metazoa</taxon>
        <taxon>Spiralia</taxon>
        <taxon>Gnathifera</taxon>
        <taxon>Rotifera</taxon>
        <taxon>Eurotatoria</taxon>
        <taxon>Bdelloidea</taxon>
        <taxon>Adinetida</taxon>
        <taxon>Adinetidae</taxon>
        <taxon>Adineta</taxon>
    </lineage>
</organism>
<dbReference type="EMBL" id="CAJNOI010000180">
    <property type="protein sequence ID" value="CAF1162764.1"/>
    <property type="molecule type" value="Genomic_DNA"/>
</dbReference>
<evidence type="ECO:0000256" key="1">
    <source>
        <dbReference type="ARBA" id="ARBA00004123"/>
    </source>
</evidence>
<dbReference type="InterPro" id="IPR024599">
    <property type="entry name" value="RB_N"/>
</dbReference>
<gene>
    <name evidence="12" type="ORF">BJG266_LOCUS24734</name>
</gene>
<dbReference type="GO" id="GO:0000785">
    <property type="term" value="C:chromatin"/>
    <property type="evidence" value="ECO:0007669"/>
    <property type="project" value="TreeGrafter"/>
</dbReference>
<feature type="domain" description="Retinoblastoma-associated protein N-terminal" evidence="10">
    <location>
        <begin position="86"/>
        <end position="226"/>
    </location>
</feature>
<accession>A0A814TNY2</accession>
<keyword evidence="7" id="KW-0131">Cell cycle</keyword>
<keyword evidence="9" id="KW-0472">Membrane</keyword>
<evidence type="ECO:0008006" key="14">
    <source>
        <dbReference type="Google" id="ProtNLM"/>
    </source>
</evidence>
<dbReference type="Pfam" id="PF11934">
    <property type="entry name" value="DUF3452"/>
    <property type="match status" value="1"/>
</dbReference>
<dbReference type="SMART" id="SM01367">
    <property type="entry name" value="DUF3452"/>
    <property type="match status" value="1"/>
</dbReference>
<dbReference type="Gene3D" id="1.10.472.10">
    <property type="entry name" value="Cyclin-like"/>
    <property type="match status" value="3"/>
</dbReference>
<dbReference type="Proteomes" id="UP000663877">
    <property type="component" value="Unassembled WGS sequence"/>
</dbReference>
<sequence>MNMNMNQITSSISSIKKEEEEENMSESIERNYNSLCLDLNLDNETKVDAWRSYEHIRKHYLLEGDQIHWLAVSLYVSCRRNRYLTSCDNNPISIKRLLKSSNNFDLMIFFDKLHKWQDMANLPLNIRNKIDQVEHAFTISSIIFKKYSEIFVYLFGGNINKYLTYDYQLQIKLNHKTKQKKLNIYHFYSFIWTIYAYSKTIYPSTINDLIASFHLLIASFELIYQSIIHFKLNHFIKGEFSNELNICEETIIDKLCPKYQCSCETTRTIYEQHLKNDFIYLLNENYNINDLSTDDFYLKQINEINKKYDEIVLTNCIIDERIFLENKNQFNDCINSLNENRNCKSQINKTPLTANQHFISNSHQQINQTLTPISQANQAIQLLYSIVQQQIIKTNPNQNIISLIGDQLLLDRLVQRLNDWEKIFYESYDSNDFYNIRQNNNNQMNPSDSCKSRFDLSLKLFYNSLENILIHQKKRCNSSKLNHQEVQQQSHDLMQKNEFLKSLLGICLLLVLNAHCDQSHNLNWILNIYSLHSYSFYKIIQIYLQTCKQLYQCRSFVKYLSSIEETMLSSMVFSTDSSLWNDIETKGFLTYQQIQNLQIKLNNHSTTPTHQTPTNLTSMYFQSPDHNNVKRNLFSNSNSDNQQSNNCLSIIRSRSDPIVENSNNNVTNQKTSPYTKFYHKFYELVLSRIESLCIRLYQRESNNIEKYIWNLFLFLFENYTKLLFQSRDLDQILLSCIYYTANSNRISNQQLTWTKLIQAYISMPNSNKNALRSVFIRQINSDQTNYQQKLLDKNPCLTPSKPAGTIHIIDGNLIGDITSFYEEIFLKIPNLDCFFSTNQLIDLPQRRKRNENQNEHISINIGININVDYSSNLIKTNSFSSTNQQIKLNSNNSNQNASPNVLSSSIQAGANNTVRTTRTRTEDGKFLTTISTISKLNNLDSKNENIIINTNQTNLLFGQSTTTNNSIKRTLSDDPNSNCLTSLTKKVLQIENDRQKLQQQQQQQPPQ</sequence>
<keyword evidence="9" id="KW-1133">Transmembrane helix</keyword>
<dbReference type="InterPro" id="IPR002719">
    <property type="entry name" value="RB_B"/>
</dbReference>
<evidence type="ECO:0000256" key="5">
    <source>
        <dbReference type="ARBA" id="ARBA00023163"/>
    </source>
</evidence>
<dbReference type="Pfam" id="PF01858">
    <property type="entry name" value="RB_A"/>
    <property type="match status" value="1"/>
</dbReference>
<keyword evidence="9" id="KW-0812">Transmembrane</keyword>
<name>A0A814TNY2_9BILA</name>
<dbReference type="GO" id="GO:0006357">
    <property type="term" value="P:regulation of transcription by RNA polymerase II"/>
    <property type="evidence" value="ECO:0007669"/>
    <property type="project" value="InterPro"/>
</dbReference>
<comment type="similarity">
    <text evidence="2">Belongs to the retinoblastoma protein (RB) family.</text>
</comment>
<feature type="transmembrane region" description="Helical" evidence="9">
    <location>
        <begin position="182"/>
        <end position="198"/>
    </location>
</feature>
<dbReference type="GO" id="GO:2000134">
    <property type="term" value="P:negative regulation of G1/S transition of mitotic cell cycle"/>
    <property type="evidence" value="ECO:0007669"/>
    <property type="project" value="TreeGrafter"/>
</dbReference>
<evidence type="ECO:0000256" key="7">
    <source>
        <dbReference type="ARBA" id="ARBA00023306"/>
    </source>
</evidence>
<protein>
    <recommendedName>
        <fullName evidence="14">Retinoblastoma-like protein</fullName>
    </recommendedName>
</protein>
<dbReference type="GO" id="GO:0030154">
    <property type="term" value="P:cell differentiation"/>
    <property type="evidence" value="ECO:0007669"/>
    <property type="project" value="TreeGrafter"/>
</dbReference>
<dbReference type="SMART" id="SM01368">
    <property type="entry name" value="RB_A"/>
    <property type="match status" value="1"/>
</dbReference>
<dbReference type="SUPFAM" id="SSF47954">
    <property type="entry name" value="Cyclin-like"/>
    <property type="match status" value="2"/>
</dbReference>
<feature type="domain" description="Retinoblastoma-associated protein A-box" evidence="11">
    <location>
        <begin position="371"/>
        <end position="583"/>
    </location>
</feature>